<dbReference type="EMBL" id="AMCI01004029">
    <property type="protein sequence ID" value="EJW98953.1"/>
    <property type="molecule type" value="Genomic_DNA"/>
</dbReference>
<reference evidence="1" key="1">
    <citation type="journal article" date="2012" name="PLoS ONE">
        <title>Gene sets for utilization of primary and secondary nutrition supplies in the distal gut of endangered iberian lynx.</title>
        <authorList>
            <person name="Alcaide M."/>
            <person name="Messina E."/>
            <person name="Richter M."/>
            <person name="Bargiela R."/>
            <person name="Peplies J."/>
            <person name="Huws S.A."/>
            <person name="Newbold C.J."/>
            <person name="Golyshin P.N."/>
            <person name="Simon M.A."/>
            <person name="Lopez G."/>
            <person name="Yakimov M.M."/>
            <person name="Ferrer M."/>
        </authorList>
    </citation>
    <scope>NUCLEOTIDE SEQUENCE</scope>
</reference>
<evidence type="ECO:0000313" key="1">
    <source>
        <dbReference type="EMBL" id="EJW98953.1"/>
    </source>
</evidence>
<comment type="caution">
    <text evidence="1">The sequence shown here is derived from an EMBL/GenBank/DDBJ whole genome shotgun (WGS) entry which is preliminary data.</text>
</comment>
<accession>J9FWN9</accession>
<proteinExistence type="predicted"/>
<sequence>WLKNKKGNCAWRVLKENEQIVIKPVSLSK</sequence>
<name>J9FWN9_9ZZZZ</name>
<protein>
    <submittedName>
        <fullName evidence="1">Uncharacterized protein</fullName>
    </submittedName>
</protein>
<dbReference type="AlphaFoldDB" id="J9FWN9"/>
<gene>
    <name evidence="1" type="ORF">EVA_12943</name>
</gene>
<feature type="non-terminal residue" evidence="1">
    <location>
        <position position="1"/>
    </location>
</feature>
<organism evidence="1">
    <name type="scientific">gut metagenome</name>
    <dbReference type="NCBI Taxonomy" id="749906"/>
    <lineage>
        <taxon>unclassified sequences</taxon>
        <taxon>metagenomes</taxon>
        <taxon>organismal metagenomes</taxon>
    </lineage>
</organism>